<evidence type="ECO:0000313" key="2">
    <source>
        <dbReference type="Proteomes" id="UP000325713"/>
    </source>
</evidence>
<dbReference type="Proteomes" id="UP000325713">
    <property type="component" value="Chromosome"/>
</dbReference>
<dbReference type="OrthoDB" id="8604381at2"/>
<keyword evidence="2" id="KW-1185">Reference proteome</keyword>
<evidence type="ECO:0000313" key="1">
    <source>
        <dbReference type="EMBL" id="QEY27133.1"/>
    </source>
</evidence>
<sequence length="72" mass="8084">MEKDALLERVASVQALISCNTPLSVELTSDQEAISDLRRFLYRTAPGDIDFQAVAKECQVMFEKYQSIEVTA</sequence>
<reference evidence="1 2" key="1">
    <citation type="submission" date="2018-08" db="EMBL/GenBank/DDBJ databases">
        <title>Neisseria zalophi ATCC BAA-2455 complete genome.</title>
        <authorList>
            <person name="Veseli I.A."/>
            <person name="Buttler R."/>
            <person name="Mascarenhas dos Santos A.C."/>
            <person name="Pombert J.-F."/>
        </authorList>
    </citation>
    <scope>NUCLEOTIDE SEQUENCE [LARGE SCALE GENOMIC DNA]</scope>
    <source>
        <strain evidence="1 2">ATCC BAA-2455</strain>
    </source>
</reference>
<protein>
    <submittedName>
        <fullName evidence="1">Uncharacterized protein</fullName>
    </submittedName>
</protein>
<organism evidence="1 2">
    <name type="scientific">Neisseria zalophi</name>
    <dbReference type="NCBI Taxonomy" id="640030"/>
    <lineage>
        <taxon>Bacteria</taxon>
        <taxon>Pseudomonadati</taxon>
        <taxon>Pseudomonadota</taxon>
        <taxon>Betaproteobacteria</taxon>
        <taxon>Neisseriales</taxon>
        <taxon>Neisseriaceae</taxon>
        <taxon>Neisseria</taxon>
    </lineage>
</organism>
<dbReference type="AlphaFoldDB" id="A0A5J6Q1B0"/>
<proteinExistence type="predicted"/>
<dbReference type="KEGG" id="nzl:D0T92_04080"/>
<gene>
    <name evidence="1" type="ORF">D0T92_04080</name>
</gene>
<name>A0A5J6Q1B0_9NEIS</name>
<accession>A0A5J6Q1B0</accession>
<dbReference type="EMBL" id="CP031700">
    <property type="protein sequence ID" value="QEY27133.1"/>
    <property type="molecule type" value="Genomic_DNA"/>
</dbReference>